<gene>
    <name evidence="2" type="ORF">SAMN04488241_11918</name>
</gene>
<name>A0A1I5UY44_9SPHN</name>
<feature type="compositionally biased region" description="Basic and acidic residues" evidence="1">
    <location>
        <begin position="95"/>
        <end position="105"/>
    </location>
</feature>
<dbReference type="Proteomes" id="UP000199586">
    <property type="component" value="Unassembled WGS sequence"/>
</dbReference>
<evidence type="ECO:0000256" key="1">
    <source>
        <dbReference type="SAM" id="MobiDB-lite"/>
    </source>
</evidence>
<proteinExistence type="predicted"/>
<dbReference type="AlphaFoldDB" id="A0A1I5UY44"/>
<dbReference type="RefSeq" id="WP_093334513.1">
    <property type="nucleotide sequence ID" value="NZ_FOXP01000019.1"/>
</dbReference>
<evidence type="ECO:0000313" key="3">
    <source>
        <dbReference type="Proteomes" id="UP000199586"/>
    </source>
</evidence>
<keyword evidence="3" id="KW-1185">Reference proteome</keyword>
<dbReference type="EMBL" id="FOXP01000019">
    <property type="protein sequence ID" value="SFP99977.1"/>
    <property type="molecule type" value="Genomic_DNA"/>
</dbReference>
<reference evidence="2 3" key="1">
    <citation type="submission" date="2016-10" db="EMBL/GenBank/DDBJ databases">
        <authorList>
            <person name="de Groot N.N."/>
        </authorList>
    </citation>
    <scope>NUCLEOTIDE SEQUENCE [LARGE SCALE GENOMIC DNA]</scope>
    <source>
        <strain evidence="2 3">CGMCC 1.9113</strain>
    </source>
</reference>
<feature type="region of interest" description="Disordered" evidence="1">
    <location>
        <begin position="92"/>
        <end position="112"/>
    </location>
</feature>
<evidence type="ECO:0000313" key="2">
    <source>
        <dbReference type="EMBL" id="SFP99977.1"/>
    </source>
</evidence>
<dbReference type="OrthoDB" id="7596442at2"/>
<protein>
    <submittedName>
        <fullName evidence="2">Uncharacterized protein</fullName>
    </submittedName>
</protein>
<organism evidence="2 3">
    <name type="scientific">Sphingomonas rubra</name>
    <dbReference type="NCBI Taxonomy" id="634430"/>
    <lineage>
        <taxon>Bacteria</taxon>
        <taxon>Pseudomonadati</taxon>
        <taxon>Pseudomonadota</taxon>
        <taxon>Alphaproteobacteria</taxon>
        <taxon>Sphingomonadales</taxon>
        <taxon>Sphingomonadaceae</taxon>
        <taxon>Sphingomonas</taxon>
    </lineage>
</organism>
<sequence length="112" mass="11926">MSNFADIVIPAAAPISVADIVVPSRPPSPAGSYADLRELLDTCGRNKNDRALALISACIGDGITTKSEIVSVGARLGLNPRHVAAILDQDTGTNPERHRWQRDGKGTYSFLN</sequence>
<accession>A0A1I5UY44</accession>